<keyword evidence="1" id="KW-1133">Transmembrane helix</keyword>
<feature type="transmembrane region" description="Helical" evidence="1">
    <location>
        <begin position="20"/>
        <end position="40"/>
    </location>
</feature>
<keyword evidence="2" id="KW-0614">Plasmid</keyword>
<keyword evidence="1" id="KW-0472">Membrane</keyword>
<dbReference type="EMBL" id="CP047617">
    <property type="protein sequence ID" value="QIW55054.1"/>
    <property type="molecule type" value="Genomic_DNA"/>
</dbReference>
<feature type="transmembrane region" description="Helical" evidence="1">
    <location>
        <begin position="192"/>
        <end position="211"/>
    </location>
</feature>
<organism evidence="2 3">
    <name type="scientific">Pseudolactococcus raffinolactis</name>
    <dbReference type="NCBI Taxonomy" id="1366"/>
    <lineage>
        <taxon>Bacteria</taxon>
        <taxon>Bacillati</taxon>
        <taxon>Bacillota</taxon>
        <taxon>Bacilli</taxon>
        <taxon>Lactobacillales</taxon>
        <taxon>Streptococcaceae</taxon>
        <taxon>Pseudolactococcus</taxon>
    </lineage>
</organism>
<evidence type="ECO:0000256" key="1">
    <source>
        <dbReference type="SAM" id="Phobius"/>
    </source>
</evidence>
<dbReference type="AlphaFoldDB" id="A0A6H0UHZ9"/>
<name>A0A6H0UHZ9_9LACT</name>
<accession>A0A6H0UHZ9</accession>
<feature type="transmembrane region" description="Helical" evidence="1">
    <location>
        <begin position="90"/>
        <end position="110"/>
    </location>
</feature>
<feature type="transmembrane region" description="Helical" evidence="1">
    <location>
        <begin position="55"/>
        <end position="78"/>
    </location>
</feature>
<dbReference type="RefSeq" id="WP_167839282.1">
    <property type="nucleotide sequence ID" value="NZ_CP047617.1"/>
</dbReference>
<protein>
    <submittedName>
        <fullName evidence="2">Uncharacterized protein</fullName>
    </submittedName>
</protein>
<sequence length="221" mass="25421">MQKKKEEARSISSFKFKQKISYFLLYVFGLTIYGIGNSIFVNNELVRAGVSGSNISTLLFLGGIFIATGLIILVYLFYRFYRSNILKTKILKALINYLLLILAVGIILGILGKIIFDFTSKDYNWTKRCIWILTTFIQGEMKFVFIYYCLSIYKEKTFDWKSHRFIIMILGIFMLLSLTILLSLYLPTIGGFFIFISDLVIATVIVYVELFQTKKGIENGG</sequence>
<feature type="transmembrane region" description="Helical" evidence="1">
    <location>
        <begin position="130"/>
        <end position="153"/>
    </location>
</feature>
<feature type="transmembrane region" description="Helical" evidence="1">
    <location>
        <begin position="165"/>
        <end position="186"/>
    </location>
</feature>
<geneLocation type="plasmid" evidence="3">
    <name>plraf_19_5_1</name>
</geneLocation>
<keyword evidence="1" id="KW-0812">Transmembrane</keyword>
<evidence type="ECO:0000313" key="2">
    <source>
        <dbReference type="EMBL" id="QIW55054.1"/>
    </source>
</evidence>
<dbReference type="Proteomes" id="UP000501945">
    <property type="component" value="Plasmid pLraf_19_5_1"/>
</dbReference>
<evidence type="ECO:0000313" key="3">
    <source>
        <dbReference type="Proteomes" id="UP000501945"/>
    </source>
</evidence>
<reference evidence="2 3" key="1">
    <citation type="submission" date="2019-12" db="EMBL/GenBank/DDBJ databases">
        <title>Whole genome sequences of Lactococcus raffinolactis strains isolated from sewage.</title>
        <authorList>
            <person name="Ybazeta G."/>
            <person name="Ross M."/>
            <person name="Brabant-Kirwan D."/>
            <person name="Saleh M."/>
            <person name="Dillon J.A."/>
            <person name="Splinter K."/>
            <person name="Nokhbeh R."/>
        </authorList>
    </citation>
    <scope>NUCLEOTIDE SEQUENCE [LARGE SCALE GENOMIC DNA]</scope>
    <source>
        <strain evidence="2 3">Lr_19_5</strain>
        <plasmid evidence="3">plraf_19_5_1</plasmid>
    </source>
</reference>
<proteinExistence type="predicted"/>
<gene>
    <name evidence="2" type="ORF">GU336_12775</name>
</gene>